<evidence type="ECO:0000256" key="5">
    <source>
        <dbReference type="ARBA" id="ARBA00022908"/>
    </source>
</evidence>
<dbReference type="Pfam" id="PF00589">
    <property type="entry name" value="Phage_integrase"/>
    <property type="match status" value="1"/>
</dbReference>
<organism evidence="12 13">
    <name type="scientific">Bifidobacterium asteroides DSM 20089</name>
    <dbReference type="NCBI Taxonomy" id="1437594"/>
    <lineage>
        <taxon>Bacteria</taxon>
        <taxon>Bacillati</taxon>
        <taxon>Actinomycetota</taxon>
        <taxon>Actinomycetes</taxon>
        <taxon>Bifidobacteriales</taxon>
        <taxon>Bifidobacteriaceae</taxon>
        <taxon>Bifidobacterium</taxon>
    </lineage>
</organism>
<feature type="active site" evidence="9">
    <location>
        <position position="167"/>
    </location>
</feature>
<dbReference type="CDD" id="cd00798">
    <property type="entry name" value="INT_XerDC_C"/>
    <property type="match status" value="1"/>
</dbReference>
<evidence type="ECO:0000256" key="9">
    <source>
        <dbReference type="HAMAP-Rule" id="MF_01808"/>
    </source>
</evidence>
<evidence type="ECO:0000256" key="3">
    <source>
        <dbReference type="ARBA" id="ARBA00022618"/>
    </source>
</evidence>
<dbReference type="HAMAP" id="MF_01808">
    <property type="entry name" value="Recomb_XerC_XerD"/>
    <property type="match status" value="1"/>
</dbReference>
<dbReference type="InterPro" id="IPR002104">
    <property type="entry name" value="Integrase_catalytic"/>
</dbReference>
<evidence type="ECO:0000259" key="10">
    <source>
        <dbReference type="PROSITE" id="PS51898"/>
    </source>
</evidence>
<dbReference type="InterPro" id="IPR004107">
    <property type="entry name" value="Integrase_SAM-like_N"/>
</dbReference>
<comment type="similarity">
    <text evidence="9">Belongs to the 'phage' integrase family. XerC subfamily.</text>
</comment>
<keyword evidence="7 9" id="KW-0233">DNA recombination</keyword>
<feature type="domain" description="Tyr recombinase" evidence="10">
    <location>
        <begin position="116"/>
        <end position="315"/>
    </location>
</feature>
<name>A0AAD0A929_9BIFI</name>
<dbReference type="PROSITE" id="PS51898">
    <property type="entry name" value="TYR_RECOMBINASE"/>
    <property type="match status" value="1"/>
</dbReference>
<sequence length="321" mass="35276">MQGSQAKGVPAVDQDLQDFTDYLSRVAGKSPNTVRSYRADLAGFLHLMHLHGIDDPAQIDLATIRSWLAHEAATHARSTMARKTAALRSFFGWLSQHGRIKTDPTLALSSPKQSEHLPRILTHDQARTLMDTVDQDPVEPREDEDVQAALQVRDAAMLELLYATGMRVAELCGLDLDDVNRHSRTVKVLGKGSKERVLPYGLPADRALDRWLGEGRPVLAGSTAKSAHKAGQALFLGQLGGRVGQRQVRKVVHQAAGQAGVPDIAPHALRHSAATHMLDGGADLREVQEMLGHSSLRTTQRYTHVSIEQLRARYRQAFPRA</sequence>
<proteinExistence type="inferred from homology"/>
<keyword evidence="3 9" id="KW-0132">Cell division</keyword>
<dbReference type="GO" id="GO:0009037">
    <property type="term" value="F:tyrosine-based site-specific recombinase activity"/>
    <property type="evidence" value="ECO:0007669"/>
    <property type="project" value="UniProtKB-UniRule"/>
</dbReference>
<dbReference type="RefSeq" id="WP_044090890.1">
    <property type="nucleotide sequence ID" value="NZ_CP017696.1"/>
</dbReference>
<dbReference type="Pfam" id="PF02899">
    <property type="entry name" value="Phage_int_SAM_1"/>
    <property type="match status" value="1"/>
</dbReference>
<dbReference type="GO" id="GO:0007059">
    <property type="term" value="P:chromosome segregation"/>
    <property type="evidence" value="ECO:0007669"/>
    <property type="project" value="UniProtKB-UniRule"/>
</dbReference>
<reference evidence="12 13" key="1">
    <citation type="submission" date="2016-10" db="EMBL/GenBank/DDBJ databases">
        <title>The whole genome sequencing and assembly of B. asteroides DSM 20089 strain.</title>
        <authorList>
            <person name="Lee Y.-J."/>
            <person name="Park M.-K."/>
            <person name="Yi H."/>
            <person name="Bahn Y.-S."/>
            <person name="Kim J.F."/>
            <person name="Lee D.-W."/>
        </authorList>
    </citation>
    <scope>NUCLEOTIDE SEQUENCE [LARGE SCALE GENOMIC DNA]</scope>
    <source>
        <strain evidence="12 13">DSM 20089</strain>
    </source>
</reference>
<keyword evidence="8 9" id="KW-0131">Cell cycle</keyword>
<comment type="subcellular location">
    <subcellularLocation>
        <location evidence="1 9">Cytoplasm</location>
    </subcellularLocation>
</comment>
<dbReference type="PANTHER" id="PTHR30349:SF77">
    <property type="entry name" value="TYROSINE RECOMBINASE XERC"/>
    <property type="match status" value="1"/>
</dbReference>
<dbReference type="GO" id="GO:0006313">
    <property type="term" value="P:DNA transposition"/>
    <property type="evidence" value="ECO:0007669"/>
    <property type="project" value="UniProtKB-UniRule"/>
</dbReference>
<dbReference type="InterPro" id="IPR023009">
    <property type="entry name" value="Tyrosine_recombinase_XerC/XerD"/>
</dbReference>
<evidence type="ECO:0000256" key="1">
    <source>
        <dbReference type="ARBA" id="ARBA00004496"/>
    </source>
</evidence>
<evidence type="ECO:0000256" key="2">
    <source>
        <dbReference type="ARBA" id="ARBA00022490"/>
    </source>
</evidence>
<dbReference type="PROSITE" id="PS51900">
    <property type="entry name" value="CB"/>
    <property type="match status" value="1"/>
</dbReference>
<keyword evidence="4 9" id="KW-0159">Chromosome partition</keyword>
<evidence type="ECO:0000256" key="6">
    <source>
        <dbReference type="ARBA" id="ARBA00023125"/>
    </source>
</evidence>
<keyword evidence="2 9" id="KW-0963">Cytoplasm</keyword>
<accession>A0AAD0A929</accession>
<dbReference type="Proteomes" id="UP000224056">
    <property type="component" value="Chromosome"/>
</dbReference>
<dbReference type="Gene3D" id="1.10.443.10">
    <property type="entry name" value="Intergrase catalytic core"/>
    <property type="match status" value="1"/>
</dbReference>
<evidence type="ECO:0000256" key="8">
    <source>
        <dbReference type="ARBA" id="ARBA00023306"/>
    </source>
</evidence>
<dbReference type="Gene3D" id="1.10.150.130">
    <property type="match status" value="1"/>
</dbReference>
<dbReference type="InterPro" id="IPR013762">
    <property type="entry name" value="Integrase-like_cat_sf"/>
</dbReference>
<evidence type="ECO:0000259" key="11">
    <source>
        <dbReference type="PROSITE" id="PS51900"/>
    </source>
</evidence>
<comment type="function">
    <text evidence="9">Site-specific tyrosine recombinase, which acts by catalyzing the cutting and rejoining of the recombining DNA molecules. The XerC-XerD complex is essential to convert dimers of the bacterial chromosome into monomers to permit their segregation at cell division. It also contributes to the segregational stability of plasmids.</text>
</comment>
<feature type="active site" description="O-(3'-phospho-DNA)-tyrosine intermediate" evidence="9">
    <location>
        <position position="302"/>
    </location>
</feature>
<keyword evidence="5 9" id="KW-0229">DNA integration</keyword>
<dbReference type="PANTHER" id="PTHR30349">
    <property type="entry name" value="PHAGE INTEGRASE-RELATED"/>
    <property type="match status" value="1"/>
</dbReference>
<feature type="domain" description="Core-binding (CB)" evidence="11">
    <location>
        <begin position="10"/>
        <end position="95"/>
    </location>
</feature>
<dbReference type="EMBL" id="CP017696">
    <property type="protein sequence ID" value="ATO41118.1"/>
    <property type="molecule type" value="Genomic_DNA"/>
</dbReference>
<dbReference type="InterPro" id="IPR044068">
    <property type="entry name" value="CB"/>
</dbReference>
<dbReference type="AlphaFoldDB" id="A0AAD0A929"/>
<dbReference type="GO" id="GO:0005737">
    <property type="term" value="C:cytoplasm"/>
    <property type="evidence" value="ECO:0007669"/>
    <property type="project" value="UniProtKB-SubCell"/>
</dbReference>
<dbReference type="InterPro" id="IPR050090">
    <property type="entry name" value="Tyrosine_recombinase_XerCD"/>
</dbReference>
<evidence type="ECO:0000313" key="13">
    <source>
        <dbReference type="Proteomes" id="UP000224056"/>
    </source>
</evidence>
<feature type="active site" evidence="9">
    <location>
        <position position="293"/>
    </location>
</feature>
<feature type="active site" evidence="9">
    <location>
        <position position="267"/>
    </location>
</feature>
<gene>
    <name evidence="9" type="primary">xerC</name>
    <name evidence="12" type="ORF">BA20089_02295</name>
</gene>
<evidence type="ECO:0000256" key="4">
    <source>
        <dbReference type="ARBA" id="ARBA00022829"/>
    </source>
</evidence>
<dbReference type="InterPro" id="IPR011010">
    <property type="entry name" value="DNA_brk_join_enz"/>
</dbReference>
<comment type="subunit">
    <text evidence="9">Forms a cyclic heterotetrameric complex composed of two molecules of XerC and two molecules of XerD.</text>
</comment>
<dbReference type="InterPro" id="IPR010998">
    <property type="entry name" value="Integrase_recombinase_N"/>
</dbReference>
<dbReference type="SUPFAM" id="SSF56349">
    <property type="entry name" value="DNA breaking-rejoining enzymes"/>
    <property type="match status" value="1"/>
</dbReference>
<feature type="active site" evidence="9">
    <location>
        <position position="270"/>
    </location>
</feature>
<protein>
    <recommendedName>
        <fullName evidence="9">Tyrosine recombinase XerC</fullName>
    </recommendedName>
</protein>
<evidence type="ECO:0000313" key="12">
    <source>
        <dbReference type="EMBL" id="ATO41118.1"/>
    </source>
</evidence>
<dbReference type="GO" id="GO:0003677">
    <property type="term" value="F:DNA binding"/>
    <property type="evidence" value="ECO:0007669"/>
    <property type="project" value="UniProtKB-UniRule"/>
</dbReference>
<keyword evidence="6 9" id="KW-0238">DNA-binding</keyword>
<feature type="active site" evidence="9">
    <location>
        <position position="191"/>
    </location>
</feature>
<dbReference type="GeneID" id="93050209"/>
<dbReference type="GO" id="GO:0051301">
    <property type="term" value="P:cell division"/>
    <property type="evidence" value="ECO:0007669"/>
    <property type="project" value="UniProtKB-KW"/>
</dbReference>
<evidence type="ECO:0000256" key="7">
    <source>
        <dbReference type="ARBA" id="ARBA00023172"/>
    </source>
</evidence>